<protein>
    <submittedName>
        <fullName evidence="10">Ectoine/hydroxyectoine ABC transporter ATP-binding protein EhuA</fullName>
    </submittedName>
</protein>
<keyword evidence="11" id="KW-1185">Reference proteome</keyword>
<name>A0A7G7BP71_9ACTN</name>
<sequence>MATESAPLKEPADAAPGQATTGVEPLVRFDRVVKRYGDHVVLDELDFTVRRGEHVTLIGPSGSGKTTILRLLMTLEKVSDGVIWVDGSPLSHVRAPDGSLKPAGEKRLRESRKKIGMVFQQFNLFPNMKVLQNITEAPISVLGMDRDKAEARARELLDLVGLSEKTDAHPSQLSGGQQQRVAIARALAMEPEILLLDEVTSALDPELVAGVLDLLSDIARTTDITMLCVTHEMNFARDVSKKVLMFDAGRVVESGSPEKIFTAPEHERTREFLNAVL</sequence>
<evidence type="ECO:0000256" key="5">
    <source>
        <dbReference type="ARBA" id="ARBA00022741"/>
    </source>
</evidence>
<dbReference type="Proteomes" id="UP000515307">
    <property type="component" value="Chromosome"/>
</dbReference>
<dbReference type="NCBIfam" id="TIGR03005">
    <property type="entry name" value="ectoine_ehuA"/>
    <property type="match status" value="1"/>
</dbReference>
<evidence type="ECO:0000256" key="1">
    <source>
        <dbReference type="ARBA" id="ARBA00004202"/>
    </source>
</evidence>
<gene>
    <name evidence="10" type="primary">ehuA</name>
    <name evidence="10" type="ORF">F0344_23255</name>
</gene>
<evidence type="ECO:0000313" key="10">
    <source>
        <dbReference type="EMBL" id="QNE77136.1"/>
    </source>
</evidence>
<accession>A0A7G7BP71</accession>
<dbReference type="InterPro" id="IPR030679">
    <property type="entry name" value="ABC_ATPase_HisP-typ"/>
</dbReference>
<dbReference type="GO" id="GO:0015424">
    <property type="term" value="F:ABC-type amino acid transporter activity"/>
    <property type="evidence" value="ECO:0007669"/>
    <property type="project" value="InterPro"/>
</dbReference>
<dbReference type="PIRSF" id="PIRSF039085">
    <property type="entry name" value="ABC_ATPase_HisP"/>
    <property type="match status" value="1"/>
</dbReference>
<dbReference type="InterPro" id="IPR050086">
    <property type="entry name" value="MetN_ABC_transporter-like"/>
</dbReference>
<dbReference type="KEGG" id="sfiy:F0344_23255"/>
<dbReference type="GO" id="GO:0005524">
    <property type="term" value="F:ATP binding"/>
    <property type="evidence" value="ECO:0007669"/>
    <property type="project" value="UniProtKB-KW"/>
</dbReference>
<dbReference type="SUPFAM" id="SSF52540">
    <property type="entry name" value="P-loop containing nucleoside triphosphate hydrolases"/>
    <property type="match status" value="1"/>
</dbReference>
<evidence type="ECO:0000256" key="7">
    <source>
        <dbReference type="ARBA" id="ARBA00022970"/>
    </source>
</evidence>
<dbReference type="InterPro" id="IPR027417">
    <property type="entry name" value="P-loop_NTPase"/>
</dbReference>
<organism evidence="10 11">
    <name type="scientific">Streptomyces finlayi</name>
    <dbReference type="NCBI Taxonomy" id="67296"/>
    <lineage>
        <taxon>Bacteria</taxon>
        <taxon>Bacillati</taxon>
        <taxon>Actinomycetota</taxon>
        <taxon>Actinomycetes</taxon>
        <taxon>Kitasatosporales</taxon>
        <taxon>Streptomycetaceae</taxon>
        <taxon>Streptomyces</taxon>
    </lineage>
</organism>
<dbReference type="PANTHER" id="PTHR43166:SF9">
    <property type="entry name" value="GLUTAMATE_ASPARTATE IMPORT ATP-BINDING PROTEIN GLTL"/>
    <property type="match status" value="1"/>
</dbReference>
<dbReference type="Gene3D" id="3.40.50.300">
    <property type="entry name" value="P-loop containing nucleotide triphosphate hydrolases"/>
    <property type="match status" value="1"/>
</dbReference>
<reference evidence="11" key="1">
    <citation type="submission" date="2019-10" db="EMBL/GenBank/DDBJ databases">
        <title>Antimicrobial potential of Antarctic Bacteria.</title>
        <authorList>
            <person name="Benaud N."/>
            <person name="Edwards R.J."/>
            <person name="Ferrari B.C."/>
        </authorList>
    </citation>
    <scope>NUCLEOTIDE SEQUENCE [LARGE SCALE GENOMIC DNA]</scope>
    <source>
        <strain evidence="11">NBSH44</strain>
    </source>
</reference>
<dbReference type="PROSITE" id="PS50893">
    <property type="entry name" value="ABC_TRANSPORTER_2"/>
    <property type="match status" value="1"/>
</dbReference>
<keyword evidence="7" id="KW-0029">Amino-acid transport</keyword>
<evidence type="ECO:0000256" key="4">
    <source>
        <dbReference type="ARBA" id="ARBA00022475"/>
    </source>
</evidence>
<dbReference type="AlphaFoldDB" id="A0A7G7BP71"/>
<evidence type="ECO:0000256" key="8">
    <source>
        <dbReference type="ARBA" id="ARBA00023136"/>
    </source>
</evidence>
<evidence type="ECO:0000313" key="11">
    <source>
        <dbReference type="Proteomes" id="UP000515307"/>
    </source>
</evidence>
<keyword evidence="3" id="KW-0813">Transport</keyword>
<dbReference type="EMBL" id="CP045702">
    <property type="protein sequence ID" value="QNE77136.1"/>
    <property type="molecule type" value="Genomic_DNA"/>
</dbReference>
<dbReference type="SMART" id="SM00382">
    <property type="entry name" value="AAA"/>
    <property type="match status" value="1"/>
</dbReference>
<keyword evidence="5" id="KW-0547">Nucleotide-binding</keyword>
<evidence type="ECO:0000256" key="3">
    <source>
        <dbReference type="ARBA" id="ARBA00022448"/>
    </source>
</evidence>
<evidence type="ECO:0000256" key="2">
    <source>
        <dbReference type="ARBA" id="ARBA00005417"/>
    </source>
</evidence>
<dbReference type="Pfam" id="PF00005">
    <property type="entry name" value="ABC_tran"/>
    <property type="match status" value="1"/>
</dbReference>
<comment type="subcellular location">
    <subcellularLocation>
        <location evidence="1">Cell membrane</location>
        <topology evidence="1">Peripheral membrane protein</topology>
    </subcellularLocation>
</comment>
<dbReference type="InterPro" id="IPR003593">
    <property type="entry name" value="AAA+_ATPase"/>
</dbReference>
<proteinExistence type="inferred from homology"/>
<dbReference type="InterPro" id="IPR014343">
    <property type="entry name" value="Ectoine_EhuA"/>
</dbReference>
<dbReference type="InterPro" id="IPR017871">
    <property type="entry name" value="ABC_transporter-like_CS"/>
</dbReference>
<dbReference type="RefSeq" id="WP_185300624.1">
    <property type="nucleotide sequence ID" value="NZ_CP045702.1"/>
</dbReference>
<dbReference type="GO" id="GO:0005886">
    <property type="term" value="C:plasma membrane"/>
    <property type="evidence" value="ECO:0007669"/>
    <property type="project" value="UniProtKB-SubCell"/>
</dbReference>
<dbReference type="PROSITE" id="PS00211">
    <property type="entry name" value="ABC_TRANSPORTER_1"/>
    <property type="match status" value="1"/>
</dbReference>
<dbReference type="GO" id="GO:0016887">
    <property type="term" value="F:ATP hydrolysis activity"/>
    <property type="evidence" value="ECO:0007669"/>
    <property type="project" value="InterPro"/>
</dbReference>
<evidence type="ECO:0000259" key="9">
    <source>
        <dbReference type="PROSITE" id="PS50893"/>
    </source>
</evidence>
<dbReference type="InterPro" id="IPR003439">
    <property type="entry name" value="ABC_transporter-like_ATP-bd"/>
</dbReference>
<keyword evidence="4" id="KW-1003">Cell membrane</keyword>
<comment type="similarity">
    <text evidence="2">Belongs to the ABC transporter superfamily.</text>
</comment>
<feature type="domain" description="ABC transporter" evidence="9">
    <location>
        <begin position="27"/>
        <end position="273"/>
    </location>
</feature>
<evidence type="ECO:0000256" key="6">
    <source>
        <dbReference type="ARBA" id="ARBA00022840"/>
    </source>
</evidence>
<keyword evidence="6 10" id="KW-0067">ATP-binding</keyword>
<keyword evidence="8" id="KW-0472">Membrane</keyword>
<dbReference type="PANTHER" id="PTHR43166">
    <property type="entry name" value="AMINO ACID IMPORT ATP-BINDING PROTEIN"/>
    <property type="match status" value="1"/>
</dbReference>